<feature type="compositionally biased region" description="Acidic residues" evidence="1">
    <location>
        <begin position="112"/>
        <end position="121"/>
    </location>
</feature>
<dbReference type="KEGG" id="trr:M419DRAFT_129665"/>
<evidence type="ECO:0000256" key="1">
    <source>
        <dbReference type="SAM" id="MobiDB-lite"/>
    </source>
</evidence>
<dbReference type="Pfam" id="PF00583">
    <property type="entry name" value="Acetyltransf_1"/>
    <property type="match status" value="1"/>
</dbReference>
<protein>
    <submittedName>
        <fullName evidence="3">Putative GNAT family acetyltransferase</fullName>
    </submittedName>
</protein>
<keyword evidence="3" id="KW-0808">Transferase</keyword>
<sequence length="274" mass="30324">MAEQTFTIKALQLEDVPEAAQLSSDAFLADRQTQMKALGRNPFNLKEYHMQSLPEMLKSPRCVILKAVDNETGEFAGFCNWGLIGFSPSEMPELEGRIQPPERPAAAPASQSEDDKDDEGEERNKKPEKEEASPPKQSVTPGPEAVPDAEDDPIERLQALTGADLDAWQKEVMPPGTKCLVVIGLSVSPKFQRRGIGSALLRWGTNICDEAGVFAWVHSSEPAWRAYEKAGFEVIRCLDVDLDEYAPCPPPDEGPGAKWGHYVFRYMKYFPANG</sequence>
<dbReference type="GO" id="GO:0016747">
    <property type="term" value="F:acyltransferase activity, transferring groups other than amino-acyl groups"/>
    <property type="evidence" value="ECO:0007669"/>
    <property type="project" value="InterPro"/>
</dbReference>
<feature type="domain" description="N-acetyltransferase" evidence="2">
    <location>
        <begin position="97"/>
        <end position="252"/>
    </location>
</feature>
<evidence type="ECO:0000259" key="2">
    <source>
        <dbReference type="PROSITE" id="PS51186"/>
    </source>
</evidence>
<dbReference type="AlphaFoldDB" id="A0A024SDJ2"/>
<dbReference type="PANTHER" id="PTHR42791">
    <property type="entry name" value="GNAT FAMILY ACETYLTRANSFERASE"/>
    <property type="match status" value="1"/>
</dbReference>
<dbReference type="CDD" id="cd04301">
    <property type="entry name" value="NAT_SF"/>
    <property type="match status" value="1"/>
</dbReference>
<dbReference type="PANTHER" id="PTHR42791:SF1">
    <property type="entry name" value="N-ACETYLTRANSFERASE DOMAIN-CONTAINING PROTEIN"/>
    <property type="match status" value="1"/>
</dbReference>
<dbReference type="Gene3D" id="3.40.630.30">
    <property type="match status" value="1"/>
</dbReference>
<dbReference type="HOGENOM" id="CLU_060131_6_1_1"/>
<feature type="region of interest" description="Disordered" evidence="1">
    <location>
        <begin position="91"/>
        <end position="149"/>
    </location>
</feature>
<gene>
    <name evidence="3" type="ORF">M419DRAFT_129665</name>
</gene>
<dbReference type="EMBL" id="KI911145">
    <property type="protein sequence ID" value="ETS02606.1"/>
    <property type="molecule type" value="Genomic_DNA"/>
</dbReference>
<dbReference type="OrthoDB" id="410198at2759"/>
<dbReference type="Proteomes" id="UP000024376">
    <property type="component" value="Unassembled WGS sequence"/>
</dbReference>
<dbReference type="InterPro" id="IPR000182">
    <property type="entry name" value="GNAT_dom"/>
</dbReference>
<feature type="compositionally biased region" description="Basic and acidic residues" evidence="1">
    <location>
        <begin position="122"/>
        <end position="133"/>
    </location>
</feature>
<dbReference type="InterPro" id="IPR052523">
    <property type="entry name" value="Trichothecene_AcTrans"/>
</dbReference>
<accession>A0A024SDJ2</accession>
<proteinExistence type="predicted"/>
<dbReference type="PROSITE" id="PS51186">
    <property type="entry name" value="GNAT"/>
    <property type="match status" value="1"/>
</dbReference>
<dbReference type="InterPro" id="IPR016181">
    <property type="entry name" value="Acyl_CoA_acyltransferase"/>
</dbReference>
<organism evidence="3 4">
    <name type="scientific">Hypocrea jecorina (strain ATCC 56765 / BCRC 32924 / NRRL 11460 / Rut C-30)</name>
    <name type="common">Trichoderma reesei</name>
    <dbReference type="NCBI Taxonomy" id="1344414"/>
    <lineage>
        <taxon>Eukaryota</taxon>
        <taxon>Fungi</taxon>
        <taxon>Dikarya</taxon>
        <taxon>Ascomycota</taxon>
        <taxon>Pezizomycotina</taxon>
        <taxon>Sordariomycetes</taxon>
        <taxon>Hypocreomycetidae</taxon>
        <taxon>Hypocreales</taxon>
        <taxon>Hypocreaceae</taxon>
        <taxon>Trichoderma</taxon>
    </lineage>
</organism>
<dbReference type="SUPFAM" id="SSF55729">
    <property type="entry name" value="Acyl-CoA N-acyltransferases (Nat)"/>
    <property type="match status" value="1"/>
</dbReference>
<evidence type="ECO:0000313" key="4">
    <source>
        <dbReference type="Proteomes" id="UP000024376"/>
    </source>
</evidence>
<name>A0A024SDJ2_HYPJR</name>
<reference evidence="4" key="1">
    <citation type="journal article" date="2013" name="Ind. Biotechnol.">
        <title>Comparative genomics analysis of Trichoderma reesei strains.</title>
        <authorList>
            <person name="Koike H."/>
            <person name="Aerts A."/>
            <person name="LaButti K."/>
            <person name="Grigoriev I.V."/>
            <person name="Baker S.E."/>
        </authorList>
    </citation>
    <scope>NUCLEOTIDE SEQUENCE [LARGE SCALE GENOMIC DNA]</scope>
    <source>
        <strain evidence="4">ATCC 56765 / BCRC 32924 / NRRL 11460 / Rut C-30</strain>
    </source>
</reference>
<evidence type="ECO:0000313" key="3">
    <source>
        <dbReference type="EMBL" id="ETS02606.1"/>
    </source>
</evidence>